<evidence type="ECO:0000259" key="2">
    <source>
        <dbReference type="PROSITE" id="PS50994"/>
    </source>
</evidence>
<dbReference type="Proteomes" id="UP000424527">
    <property type="component" value="Unassembled WGS sequence"/>
</dbReference>
<dbReference type="PANTHER" id="PTHR47331:SF5">
    <property type="entry name" value="RIBONUCLEASE H"/>
    <property type="match status" value="1"/>
</dbReference>
<dbReference type="Pfam" id="PF17921">
    <property type="entry name" value="Integrase_H2C2"/>
    <property type="match status" value="1"/>
</dbReference>
<dbReference type="PANTHER" id="PTHR47331">
    <property type="entry name" value="PHD-TYPE DOMAIN-CONTAINING PROTEIN"/>
    <property type="match status" value="1"/>
</dbReference>
<evidence type="ECO:0000313" key="3">
    <source>
        <dbReference type="EMBL" id="KAE8293771.1"/>
    </source>
</evidence>
<name>A0A6G0IR72_LARCR</name>
<dbReference type="InterPro" id="IPR041588">
    <property type="entry name" value="Integrase_H2C2"/>
</dbReference>
<reference evidence="3 4" key="1">
    <citation type="submission" date="2019-07" db="EMBL/GenBank/DDBJ databases">
        <title>Chromosome genome assembly for large yellow croaker.</title>
        <authorList>
            <person name="Xiao S."/>
        </authorList>
    </citation>
    <scope>NUCLEOTIDE SEQUENCE [LARGE SCALE GENOMIC DNA]</scope>
    <source>
        <strain evidence="3">JMULYC20181020</strain>
        <tissue evidence="3">Muscle</tissue>
    </source>
</reference>
<dbReference type="GO" id="GO:0003676">
    <property type="term" value="F:nucleic acid binding"/>
    <property type="evidence" value="ECO:0007669"/>
    <property type="project" value="InterPro"/>
</dbReference>
<dbReference type="EMBL" id="REGW02000007">
    <property type="protein sequence ID" value="KAE8293771.1"/>
    <property type="molecule type" value="Genomic_DNA"/>
</dbReference>
<feature type="compositionally biased region" description="Polar residues" evidence="1">
    <location>
        <begin position="239"/>
        <end position="250"/>
    </location>
</feature>
<dbReference type="InterPro" id="IPR043128">
    <property type="entry name" value="Rev_trsase/Diguanyl_cyclase"/>
</dbReference>
<dbReference type="GO" id="GO:0015074">
    <property type="term" value="P:DNA integration"/>
    <property type="evidence" value="ECO:0007669"/>
    <property type="project" value="InterPro"/>
</dbReference>
<dbReference type="Pfam" id="PF05380">
    <property type="entry name" value="Peptidase_A17"/>
    <property type="match status" value="1"/>
</dbReference>
<dbReference type="Gene3D" id="3.10.10.10">
    <property type="entry name" value="HIV Type 1 Reverse Transcriptase, subunit A, domain 1"/>
    <property type="match status" value="1"/>
</dbReference>
<dbReference type="Pfam" id="PF18701">
    <property type="entry name" value="DUF5641"/>
    <property type="match status" value="1"/>
</dbReference>
<dbReference type="CDD" id="cd01644">
    <property type="entry name" value="RT_pepA17"/>
    <property type="match status" value="1"/>
</dbReference>
<keyword evidence="4" id="KW-1185">Reference proteome</keyword>
<comment type="caution">
    <text evidence="3">The sequence shown here is derived from an EMBL/GenBank/DDBJ whole genome shotgun (WGS) entry which is preliminary data.</text>
</comment>
<dbReference type="SUPFAM" id="SSF56672">
    <property type="entry name" value="DNA/RNA polymerases"/>
    <property type="match status" value="1"/>
</dbReference>
<organism evidence="3 4">
    <name type="scientific">Larimichthys crocea</name>
    <name type="common">Large yellow croaker</name>
    <name type="synonym">Pseudosciaena crocea</name>
    <dbReference type="NCBI Taxonomy" id="215358"/>
    <lineage>
        <taxon>Eukaryota</taxon>
        <taxon>Metazoa</taxon>
        <taxon>Chordata</taxon>
        <taxon>Craniata</taxon>
        <taxon>Vertebrata</taxon>
        <taxon>Euteleostomi</taxon>
        <taxon>Actinopterygii</taxon>
        <taxon>Neopterygii</taxon>
        <taxon>Teleostei</taxon>
        <taxon>Neoteleostei</taxon>
        <taxon>Acanthomorphata</taxon>
        <taxon>Eupercaria</taxon>
        <taxon>Sciaenidae</taxon>
        <taxon>Larimichthys</taxon>
    </lineage>
</organism>
<sequence>MAHVPPSEDVRPRRQTRQPRWMDDYEGYTIPQAVTYPVGTYAAEEQTDWSSKEGFAEMTPLTPHRLHHTQYSAESIEASPSHVRAAAPVYVSTPRPRQGPPVMMDVLQQIQEDNRRLQLMVRDMRRQMDRSGVVLPGLQSAQLHYPQETHPHAAEEGTRPPPSRSPISHPPPGTRHPQSGAWDSRPLPPPPLQATPPPLPRELYRPPAVQDNNIADDDWPLPPPPVAFPNDDYEPPRVQPTSLGPQPTDTVENLRERLQQLEARLSLAPSVLSEPQYHSVQPSVAPPQPPQRPTSSVLLPSTNERTYRGPAPSIPKFTRGDPREFSRLKLALDNILPADATEMFKYQVLCDHLKFEEALLIADSYSNSLFPYSDTMASLTKHYGQPHQLSLQRIAELMEEPAIRAGDTVAFRRFALRVRALVGMLEQLGEDGRIELKCGSHVARLMRMLPQDLRATFRRHLHSWKAGIPSLMDFAEWLDYELEIQEDGDRFDKIEDVTRGRNWPKKECDKDKIAPRKTMNVLHGTAHDTTPQADQAEVSDHHETKDKPKVYCPYCSNTEHFLDQCLNFKQLTKEQKITWVKANNRCWRCGRHHQAAQCRLRVLCKMCKGKHLEALHEVNLRPGRNERVVGNMTGAELKSATDVLYLDRRAGCNQVLLKVSKVLLRNGDHTLETYAILDDGSERTILLQEAVQRLQLQGTPESLTLRTVRQDLRTLHGSSVTFKISPTGQLAKTFTIEGAFTAGGLGLAEHSYPVKGLQRRYKHLKRLPLQPFTDVHPLLLIGSDCPHLVTPIEPVRLGPPGGPAAVRTRLGWTLQGPVRSLKQCSRPQQCLFVSPTSPAAELFNQVEKLWQLDTLPYRNERLVTRSRRDQEAMNLLEAKTRRVEVDGVLRYATPLLRVSNMPTLTAQPEAVLPSLRSTEKRLGRDPVKAEAYQAEITKLKKAGYASRISQEQAKTSKESWFIPHHLVTHNGKDRIVFNCSYTYRDETLNELLMSGPNLGVSLLGVLLRFREHSIAVSSDIKGMFHQVRLLPEDRPLLRFLWRDLRRDSQPSVYEWQVLPFGTTCSPCCAIYALQRHVHDHTHPGDAVRESIENHFYVDNWLQSFPTPEMAKDVADELKGLLLEGGFELRQWASSTPDVIGHLPKEIRSESSEQLLNHTDMDPQEPALGLRWLCHSDTLQYKSRPMERPPATMRNIYRVLASQYDPIGFLTPYTTRAKVLVQQLWDKKREWDDPLLPGELLTAWQEWENELQHLDNIRLPRCYVTPVMDHTATKREVHIFCDASQRAYGSVAYLRTGDVEGHVEVVFLTARSRVAPKRQLSMPRLELCAALTGAQLASVLTRELTLEITRVVMWTDSTTVLAWIQSDSCRFKVFAGTRIAEIQELTDRQAWHYVETSENPADDLTRGKSLQDLSGENRWIHGPPFLRLPPDQWPVHPVTMSKDIAEELRRPTICLVSTVLGTNHSLPDAQQFSTFSELVKATAGYLHGAAADAKGTPTAEEFKEAELRILQSAQRDSFPEELQCLAAGKQVPSSGCLLTLAPEYDSTFQLIRVGGRLRCCQDLEDDVIHPVVLDPRHAVTKLLIRQVDHELRHPGAERLFAELRRKFWILRGREAIRREQRSCPECQRWRAQPVNPKMANLPPARLRLHQPAFYSTGIDCFGPMQVKVGRRNEKRWGLLFKCLTTRAVHIEVLSSINTDSFLMALRRFISRRGKPAELLSDQGTNFRGGDRELQEVFQTLHPSLQAQLAEYQIKFRFNPPSAPHFGGSWEREIRSIKAALTATLGSQVVSGEVLTTVLIEIEGILNSKPLGYVSSDVADPDPVTTNLLLMGRLDPSLPQAVYHDSELLSRRQWRACQVLSDRFWVQFLRHYLPTLQTRSKWQSDTSPLQLDTIVMIVDLQLPRASWPIGKISNVIHGADGLIRTAEVKVQDRTYIRPVSRLIRLPAVPEEIEQ</sequence>
<dbReference type="InterPro" id="IPR012337">
    <property type="entry name" value="RNaseH-like_sf"/>
</dbReference>
<feature type="compositionally biased region" description="Pro residues" evidence="1">
    <location>
        <begin position="159"/>
        <end position="174"/>
    </location>
</feature>
<feature type="compositionally biased region" description="Basic and acidic residues" evidence="1">
    <location>
        <begin position="148"/>
        <end position="158"/>
    </location>
</feature>
<feature type="compositionally biased region" description="Basic and acidic residues" evidence="1">
    <location>
        <begin position="1"/>
        <end position="12"/>
    </location>
</feature>
<dbReference type="InterPro" id="IPR036397">
    <property type="entry name" value="RNaseH_sf"/>
</dbReference>
<dbReference type="PROSITE" id="PS50994">
    <property type="entry name" value="INTEGRASE"/>
    <property type="match status" value="1"/>
</dbReference>
<feature type="domain" description="Integrase catalytic" evidence="2">
    <location>
        <begin position="1646"/>
        <end position="1827"/>
    </location>
</feature>
<feature type="region of interest" description="Disordered" evidence="1">
    <location>
        <begin position="148"/>
        <end position="250"/>
    </location>
</feature>
<dbReference type="Gene3D" id="3.30.420.10">
    <property type="entry name" value="Ribonuclease H-like superfamily/Ribonuclease H"/>
    <property type="match status" value="1"/>
</dbReference>
<dbReference type="InterPro" id="IPR001584">
    <property type="entry name" value="Integrase_cat-core"/>
</dbReference>
<dbReference type="SUPFAM" id="SSF53098">
    <property type="entry name" value="Ribonuclease H-like"/>
    <property type="match status" value="1"/>
</dbReference>
<accession>A0A6G0IR72</accession>
<proteinExistence type="predicted"/>
<dbReference type="InterPro" id="IPR043502">
    <property type="entry name" value="DNA/RNA_pol_sf"/>
</dbReference>
<dbReference type="InterPro" id="IPR040676">
    <property type="entry name" value="DUF5641"/>
</dbReference>
<feature type="region of interest" description="Disordered" evidence="1">
    <location>
        <begin position="1"/>
        <end position="24"/>
    </location>
</feature>
<evidence type="ECO:0000256" key="1">
    <source>
        <dbReference type="SAM" id="MobiDB-lite"/>
    </source>
</evidence>
<feature type="region of interest" description="Disordered" evidence="1">
    <location>
        <begin position="523"/>
        <end position="544"/>
    </location>
</feature>
<evidence type="ECO:0000313" key="4">
    <source>
        <dbReference type="Proteomes" id="UP000424527"/>
    </source>
</evidence>
<feature type="region of interest" description="Disordered" evidence="1">
    <location>
        <begin position="273"/>
        <end position="320"/>
    </location>
</feature>
<dbReference type="InterPro" id="IPR008042">
    <property type="entry name" value="Retrotrans_Pao"/>
</dbReference>
<dbReference type="Gene3D" id="3.30.70.270">
    <property type="match status" value="1"/>
</dbReference>
<gene>
    <name evidence="3" type="ORF">D5F01_LYC06707</name>
</gene>
<protein>
    <recommendedName>
        <fullName evidence="2">Integrase catalytic domain-containing protein</fullName>
    </recommendedName>
</protein>
<feature type="compositionally biased region" description="Pro residues" evidence="1">
    <location>
        <begin position="186"/>
        <end position="200"/>
    </location>
</feature>